<dbReference type="Gene3D" id="3.30.70.60">
    <property type="match status" value="1"/>
</dbReference>
<accession>U4KLK0</accession>
<gene>
    <name evidence="4 5" type="primary">rpsF</name>
    <name evidence="5" type="ORF">BN85412570</name>
</gene>
<dbReference type="GO" id="GO:0005737">
    <property type="term" value="C:cytoplasm"/>
    <property type="evidence" value="ECO:0007669"/>
    <property type="project" value="UniProtKB-ARBA"/>
</dbReference>
<dbReference type="KEGG" id="apal:BN85412570"/>
<dbReference type="CDD" id="cd00473">
    <property type="entry name" value="bS6"/>
    <property type="match status" value="1"/>
</dbReference>
<dbReference type="HOGENOM" id="CLU_113441_5_3_14"/>
<sequence length="95" mass="11159">MKKYEVMYIIRPTLDSEQVKKVVSDMNNVFTTFGSNIVELKELGLKDLAYEIEKHKKGYYVWLLVEANNDAVNEFNRVVRITEDVIRFIIVKEGE</sequence>
<dbReference type="Pfam" id="PF01250">
    <property type="entry name" value="Ribosomal_S6"/>
    <property type="match status" value="1"/>
</dbReference>
<keyword evidence="4" id="KW-0699">rRNA-binding</keyword>
<dbReference type="InterPro" id="IPR035980">
    <property type="entry name" value="Ribosomal_bS6_sf"/>
</dbReference>
<dbReference type="SUPFAM" id="SSF54995">
    <property type="entry name" value="Ribosomal protein S6"/>
    <property type="match status" value="1"/>
</dbReference>
<evidence type="ECO:0000256" key="4">
    <source>
        <dbReference type="HAMAP-Rule" id="MF_00360"/>
    </source>
</evidence>
<dbReference type="OrthoDB" id="9812702at2"/>
<dbReference type="STRING" id="1318466.BN85412570"/>
<protein>
    <recommendedName>
        <fullName evidence="3 4">Small ribosomal subunit protein bS6</fullName>
    </recommendedName>
</protein>
<dbReference type="InterPro" id="IPR020814">
    <property type="entry name" value="Ribosomal_S6_plastid/chlpt"/>
</dbReference>
<comment type="similarity">
    <text evidence="1 4">Belongs to the bacterial ribosomal protein bS6 family.</text>
</comment>
<evidence type="ECO:0000256" key="3">
    <source>
        <dbReference type="ARBA" id="ARBA00035294"/>
    </source>
</evidence>
<keyword evidence="4" id="KW-0694">RNA-binding</keyword>
<dbReference type="GO" id="GO:0006412">
    <property type="term" value="P:translation"/>
    <property type="evidence" value="ECO:0007669"/>
    <property type="project" value="UniProtKB-UniRule"/>
</dbReference>
<dbReference type="AlphaFoldDB" id="U4KLK0"/>
<proteinExistence type="inferred from homology"/>
<dbReference type="GO" id="GO:0003735">
    <property type="term" value="F:structural constituent of ribosome"/>
    <property type="evidence" value="ECO:0007669"/>
    <property type="project" value="InterPro"/>
</dbReference>
<dbReference type="InterPro" id="IPR014717">
    <property type="entry name" value="Transl_elong_EF1B/ribsomal_bS6"/>
</dbReference>
<dbReference type="RefSeq" id="WP_030003717.1">
    <property type="nucleotide sequence ID" value="NC_022538.1"/>
</dbReference>
<dbReference type="NCBIfam" id="TIGR00166">
    <property type="entry name" value="S6"/>
    <property type="match status" value="1"/>
</dbReference>
<reference evidence="5 6" key="1">
    <citation type="journal article" date="2013" name="J. Mol. Microbiol. Biotechnol.">
        <title>Analysis of the Complete Genomes of Acholeplasma brassicae , A. palmae and A. laidlawii and Their Comparison to the Obligate Parasites from ' Candidatus Phytoplasma'.</title>
        <authorList>
            <person name="Kube M."/>
            <person name="Siewert C."/>
            <person name="Migdoll A.M."/>
            <person name="Duduk B."/>
            <person name="Holz S."/>
            <person name="Rabus R."/>
            <person name="Seemuller E."/>
            <person name="Mitrovic J."/>
            <person name="Muller I."/>
            <person name="Buttner C."/>
            <person name="Reinhardt R."/>
        </authorList>
    </citation>
    <scope>NUCLEOTIDE SEQUENCE [LARGE SCALE GENOMIC DNA]</scope>
    <source>
        <strain evidence="5 6">J233</strain>
    </source>
</reference>
<name>U4KLK0_ALTPJ</name>
<keyword evidence="4" id="KW-0687">Ribonucleoprotein</keyword>
<evidence type="ECO:0000313" key="5">
    <source>
        <dbReference type="EMBL" id="CCV64834.1"/>
    </source>
</evidence>
<evidence type="ECO:0000256" key="1">
    <source>
        <dbReference type="ARBA" id="ARBA00009512"/>
    </source>
</evidence>
<comment type="function">
    <text evidence="2 4">Binds together with bS18 to 16S ribosomal RNA.</text>
</comment>
<dbReference type="PANTHER" id="PTHR21011">
    <property type="entry name" value="MITOCHONDRIAL 28S RIBOSOMAL PROTEIN S6"/>
    <property type="match status" value="1"/>
</dbReference>
<organism evidence="5 6">
    <name type="scientific">Alteracholeplasma palmae (strain ATCC 49389 / J233)</name>
    <name type="common">Acholeplasma palmae</name>
    <dbReference type="NCBI Taxonomy" id="1318466"/>
    <lineage>
        <taxon>Bacteria</taxon>
        <taxon>Bacillati</taxon>
        <taxon>Mycoplasmatota</taxon>
        <taxon>Mollicutes</taxon>
        <taxon>Acholeplasmatales</taxon>
        <taxon>Acholeplasmataceae</taxon>
        <taxon>Acholeplasma</taxon>
    </lineage>
</organism>
<dbReference type="EMBL" id="FO681347">
    <property type="protein sequence ID" value="CCV64834.1"/>
    <property type="molecule type" value="Genomic_DNA"/>
</dbReference>
<dbReference type="GO" id="GO:1990904">
    <property type="term" value="C:ribonucleoprotein complex"/>
    <property type="evidence" value="ECO:0007669"/>
    <property type="project" value="UniProtKB-KW"/>
</dbReference>
<dbReference type="Proteomes" id="UP000032740">
    <property type="component" value="Chromosome"/>
</dbReference>
<evidence type="ECO:0000313" key="6">
    <source>
        <dbReference type="Proteomes" id="UP000032740"/>
    </source>
</evidence>
<dbReference type="GO" id="GO:0005840">
    <property type="term" value="C:ribosome"/>
    <property type="evidence" value="ECO:0007669"/>
    <property type="project" value="UniProtKB-KW"/>
</dbReference>
<dbReference type="PANTHER" id="PTHR21011:SF1">
    <property type="entry name" value="SMALL RIBOSOMAL SUBUNIT PROTEIN BS6M"/>
    <property type="match status" value="1"/>
</dbReference>
<dbReference type="HAMAP" id="MF_00360">
    <property type="entry name" value="Ribosomal_bS6"/>
    <property type="match status" value="1"/>
</dbReference>
<dbReference type="InterPro" id="IPR000529">
    <property type="entry name" value="Ribosomal_bS6"/>
</dbReference>
<keyword evidence="4 5" id="KW-0689">Ribosomal protein</keyword>
<dbReference type="GO" id="GO:0070181">
    <property type="term" value="F:small ribosomal subunit rRNA binding"/>
    <property type="evidence" value="ECO:0007669"/>
    <property type="project" value="TreeGrafter"/>
</dbReference>
<evidence type="ECO:0000256" key="2">
    <source>
        <dbReference type="ARBA" id="ARBA00035104"/>
    </source>
</evidence>
<keyword evidence="6" id="KW-1185">Reference proteome</keyword>